<dbReference type="SUPFAM" id="SSF46689">
    <property type="entry name" value="Homeodomain-like"/>
    <property type="match status" value="1"/>
</dbReference>
<evidence type="ECO:0000313" key="7">
    <source>
        <dbReference type="Proteomes" id="UP000523955"/>
    </source>
</evidence>
<organism evidence="6 7">
    <name type="scientific">Nocardioides luti</name>
    <dbReference type="NCBI Taxonomy" id="2761101"/>
    <lineage>
        <taxon>Bacteria</taxon>
        <taxon>Bacillati</taxon>
        <taxon>Actinomycetota</taxon>
        <taxon>Actinomycetes</taxon>
        <taxon>Propionibacteriales</taxon>
        <taxon>Nocardioidaceae</taxon>
        <taxon>Nocardioides</taxon>
    </lineage>
</organism>
<name>A0A7X0VA63_9ACTN</name>
<dbReference type="InterPro" id="IPR009057">
    <property type="entry name" value="Homeodomain-like_sf"/>
</dbReference>
<dbReference type="InterPro" id="IPR001647">
    <property type="entry name" value="HTH_TetR"/>
</dbReference>
<dbReference type="Pfam" id="PF00440">
    <property type="entry name" value="TetR_N"/>
    <property type="match status" value="1"/>
</dbReference>
<dbReference type="InterPro" id="IPR050109">
    <property type="entry name" value="HTH-type_TetR-like_transc_reg"/>
</dbReference>
<dbReference type="RefSeq" id="WP_185252431.1">
    <property type="nucleotide sequence ID" value="NZ_JACKXE010000001.1"/>
</dbReference>
<dbReference type="PANTHER" id="PTHR30055">
    <property type="entry name" value="HTH-TYPE TRANSCRIPTIONAL REGULATOR RUTR"/>
    <property type="match status" value="1"/>
</dbReference>
<protein>
    <submittedName>
        <fullName evidence="6">TetR/AcrR family transcriptional regulator</fullName>
    </submittedName>
</protein>
<evidence type="ECO:0000256" key="2">
    <source>
        <dbReference type="ARBA" id="ARBA00023125"/>
    </source>
</evidence>
<reference evidence="6 7" key="1">
    <citation type="submission" date="2020-08" db="EMBL/GenBank/DDBJ databases">
        <authorList>
            <person name="Seo M.-J."/>
        </authorList>
    </citation>
    <scope>NUCLEOTIDE SEQUENCE [LARGE SCALE GENOMIC DNA]</scope>
    <source>
        <strain evidence="6 7">KIGAM211</strain>
    </source>
</reference>
<evidence type="ECO:0000259" key="5">
    <source>
        <dbReference type="PROSITE" id="PS50977"/>
    </source>
</evidence>
<dbReference type="Proteomes" id="UP000523955">
    <property type="component" value="Unassembled WGS sequence"/>
</dbReference>
<comment type="caution">
    <text evidence="6">The sequence shown here is derived from an EMBL/GenBank/DDBJ whole genome shotgun (WGS) entry which is preliminary data.</text>
</comment>
<keyword evidence="2 4" id="KW-0238">DNA-binding</keyword>
<evidence type="ECO:0000256" key="1">
    <source>
        <dbReference type="ARBA" id="ARBA00023015"/>
    </source>
</evidence>
<dbReference type="GO" id="GO:0003700">
    <property type="term" value="F:DNA-binding transcription factor activity"/>
    <property type="evidence" value="ECO:0007669"/>
    <property type="project" value="TreeGrafter"/>
</dbReference>
<feature type="DNA-binding region" description="H-T-H motif" evidence="4">
    <location>
        <begin position="36"/>
        <end position="55"/>
    </location>
</feature>
<dbReference type="EMBL" id="JACKXE010000001">
    <property type="protein sequence ID" value="MBB6627251.1"/>
    <property type="molecule type" value="Genomic_DNA"/>
</dbReference>
<feature type="domain" description="HTH tetR-type" evidence="5">
    <location>
        <begin position="14"/>
        <end position="73"/>
    </location>
</feature>
<evidence type="ECO:0000256" key="3">
    <source>
        <dbReference type="ARBA" id="ARBA00023163"/>
    </source>
</evidence>
<evidence type="ECO:0000313" key="6">
    <source>
        <dbReference type="EMBL" id="MBB6627251.1"/>
    </source>
</evidence>
<proteinExistence type="predicted"/>
<keyword evidence="3" id="KW-0804">Transcription</keyword>
<keyword evidence="7" id="KW-1185">Reference proteome</keyword>
<dbReference type="PANTHER" id="PTHR30055:SF234">
    <property type="entry name" value="HTH-TYPE TRANSCRIPTIONAL REGULATOR BETI"/>
    <property type="match status" value="1"/>
</dbReference>
<gene>
    <name evidence="6" type="ORF">H5V45_07945</name>
</gene>
<accession>A0A7X0VA63</accession>
<keyword evidence="1" id="KW-0805">Transcription regulation</keyword>
<dbReference type="AlphaFoldDB" id="A0A7X0VA63"/>
<sequence>MTETRRRARAMNPEERLDQLVDVTLELLRVHGRGVTTRQIAERAGVAEGTIFRVVETKDELVDAAIARAFRPGRVEDRILEIDDTLPLHDRLVLLVGILQQRFRATFALMQKVGMIRPPDHLHDGEEAIAIRARMGQVLEAVVGADADALNVPVDEFVHRLRLLTFAGSHDHIADGRLLTPEQIVDTLLNGLARNTPC</sequence>
<evidence type="ECO:0000256" key="4">
    <source>
        <dbReference type="PROSITE-ProRule" id="PRU00335"/>
    </source>
</evidence>
<dbReference type="Gene3D" id="1.10.357.10">
    <property type="entry name" value="Tetracycline Repressor, domain 2"/>
    <property type="match status" value="1"/>
</dbReference>
<dbReference type="PROSITE" id="PS50977">
    <property type="entry name" value="HTH_TETR_2"/>
    <property type="match status" value="1"/>
</dbReference>
<dbReference type="GO" id="GO:0000976">
    <property type="term" value="F:transcription cis-regulatory region binding"/>
    <property type="evidence" value="ECO:0007669"/>
    <property type="project" value="TreeGrafter"/>
</dbReference>